<feature type="signal peptide" evidence="1">
    <location>
        <begin position="1"/>
        <end position="30"/>
    </location>
</feature>
<keyword evidence="4" id="KW-1185">Reference proteome</keyword>
<name>A0ABV7FPU3_9ALTE</name>
<dbReference type="PROSITE" id="PS51257">
    <property type="entry name" value="PROKAR_LIPOPROTEIN"/>
    <property type="match status" value="1"/>
</dbReference>
<evidence type="ECO:0000256" key="1">
    <source>
        <dbReference type="SAM" id="SignalP"/>
    </source>
</evidence>
<comment type="caution">
    <text evidence="3">The sequence shown here is derived from an EMBL/GenBank/DDBJ whole genome shotgun (WGS) entry which is preliminary data.</text>
</comment>
<evidence type="ECO:0000313" key="4">
    <source>
        <dbReference type="Proteomes" id="UP001595478"/>
    </source>
</evidence>
<dbReference type="Proteomes" id="UP001595478">
    <property type="component" value="Unassembled WGS sequence"/>
</dbReference>
<dbReference type="Pfam" id="PF07676">
    <property type="entry name" value="PD40"/>
    <property type="match status" value="1"/>
</dbReference>
<evidence type="ECO:0000259" key="2">
    <source>
        <dbReference type="Pfam" id="PF18582"/>
    </source>
</evidence>
<protein>
    <recommendedName>
        <fullName evidence="2">Hydrazine synthase alpha subunit middle domain-containing protein</fullName>
    </recommendedName>
</protein>
<evidence type="ECO:0000313" key="3">
    <source>
        <dbReference type="EMBL" id="MFC3121456.1"/>
    </source>
</evidence>
<proteinExistence type="predicted"/>
<reference evidence="4" key="1">
    <citation type="journal article" date="2019" name="Int. J. Syst. Evol. Microbiol.">
        <title>The Global Catalogue of Microorganisms (GCM) 10K type strain sequencing project: providing services to taxonomists for standard genome sequencing and annotation.</title>
        <authorList>
            <consortium name="The Broad Institute Genomics Platform"/>
            <consortium name="The Broad Institute Genome Sequencing Center for Infectious Disease"/>
            <person name="Wu L."/>
            <person name="Ma J."/>
        </authorList>
    </citation>
    <scope>NUCLEOTIDE SEQUENCE [LARGE SCALE GENOMIC DNA]</scope>
    <source>
        <strain evidence="4">KCTC 52473</strain>
    </source>
</reference>
<dbReference type="Gene3D" id="2.120.10.30">
    <property type="entry name" value="TolB, C-terminal domain"/>
    <property type="match status" value="1"/>
</dbReference>
<gene>
    <name evidence="3" type="ORF">ACFOHL_07465</name>
</gene>
<dbReference type="SUPFAM" id="SSF82171">
    <property type="entry name" value="DPP6 N-terminal domain-like"/>
    <property type="match status" value="1"/>
</dbReference>
<sequence>MHQNQRENLRRTRKRAMFFSALGLVLSACSGENITDQTQAPDPVVVDVPIAYIERDLSVSGGDPIRSLGDPTEFIPGASLFIKQRANASAIPVDISQRLFPEALDEDGQVLPFDIKDLKADYSGNRLIFSVRAPELPSMQTAPTWNLWEYDRRSDTLRRIIESDTVAEVGHDTGPVYLADGRIIFSSTRQRGNQARLLDEGKPQYAGLEESLNIHASVLHIMDADGDNIQQISFNQSHDLDPLVLPNGKVLFSRWDQNNGNKGMNLYQINPDGSDLEIVYGRHSHDIIEGAGDVQYVKASVNPDGQVLLGLQSFSNPRMGTDFVTIDINNFVDYQQPFASMPAISSVAQQSALIDGIDLSGGISAAGFINALYPLWDGSGRVIYSWSQCRLYAPSGEETNSVDDGSMNADTQSNRTIAACTAENIADEAYQAAPPVYGLWMFDPEQNTQLSLGLPVLDRVVSELVAMEDRPFPANPSSNIDRSNHALLDAGMGVLHISSVYDVDGADTSPFGLSVTADPSQTMASQRLARFLRVEKSVSIPDDDTLDFASSAFGRSRNQLMREILGYTPIQPDGSVQVAIPAQVPFTISVVDAQGKRLSQRHNNWLQLMPGEEKSCIGCHRRDSQAPHGRIDAQTVSINQGAALTGQGFPGANPALFADLGETMAQTLARLNGTETLQPDIEFEDIWVDSAQQPPEPSFSLAYADLNTPLPISQSCAQNWSAVCRAVINFPDHIAPLFSLSRQILDSESNVIEDYTCIACHSVNDADGAPRVPDAQLDLSATASIENSDFLSSYRELLFNDNEQELLNGVLLDRLVPVLDGNGAQVFERDDEGELVLDAAGEPIPLTRTVRVNPSLNVNGALNSGRFFAVFETGSHQSWLSDAELRLIAEWIDLGGQYYNNPFDTPED</sequence>
<feature type="domain" description="Hydrazine synthase alpha subunit middle" evidence="2">
    <location>
        <begin position="560"/>
        <end position="620"/>
    </location>
</feature>
<feature type="chain" id="PRO_5045887774" description="Hydrazine synthase alpha subunit middle domain-containing protein" evidence="1">
    <location>
        <begin position="31"/>
        <end position="908"/>
    </location>
</feature>
<dbReference type="InterPro" id="IPR040698">
    <property type="entry name" value="HZS_alpha_mid"/>
</dbReference>
<dbReference type="InterPro" id="IPR011659">
    <property type="entry name" value="WD40"/>
</dbReference>
<dbReference type="EMBL" id="JBHRSW010000011">
    <property type="protein sequence ID" value="MFC3121456.1"/>
    <property type="molecule type" value="Genomic_DNA"/>
</dbReference>
<accession>A0ABV7FPU3</accession>
<organism evidence="3 4">
    <name type="scientific">Agaribacter flavus</name>
    <dbReference type="NCBI Taxonomy" id="1902781"/>
    <lineage>
        <taxon>Bacteria</taxon>
        <taxon>Pseudomonadati</taxon>
        <taxon>Pseudomonadota</taxon>
        <taxon>Gammaproteobacteria</taxon>
        <taxon>Alteromonadales</taxon>
        <taxon>Alteromonadaceae</taxon>
        <taxon>Agaribacter</taxon>
    </lineage>
</organism>
<keyword evidence="1" id="KW-0732">Signal</keyword>
<dbReference type="RefSeq" id="WP_376919592.1">
    <property type="nucleotide sequence ID" value="NZ_JBHRSW010000011.1"/>
</dbReference>
<dbReference type="Pfam" id="PF18582">
    <property type="entry name" value="HZS_alpha"/>
    <property type="match status" value="1"/>
</dbReference>
<dbReference type="InterPro" id="IPR011042">
    <property type="entry name" value="6-blade_b-propeller_TolB-like"/>
</dbReference>